<accession>A0AA87LR58</accession>
<sequence length="197" mass="22523">MSFDKTILAVVFSENDLKNKIEDLKSAGYKEQNLHIIAKDTEHFENYAFDKEEVGTFTDKFKGFISGDSGVREGVKSLGLSETETERYTADLEKGGILVYKDEDEETVLDSISINELDANQENPNDSQRHQFINSVDNNFDEQEDRFAHGETFQQDPTLVQDERHNSFTTQQDPEIEKVRGGSSEAEKHSQNNKKYK</sequence>
<evidence type="ECO:0000256" key="1">
    <source>
        <dbReference type="SAM" id="MobiDB-lite"/>
    </source>
</evidence>
<feature type="region of interest" description="Disordered" evidence="1">
    <location>
        <begin position="150"/>
        <end position="197"/>
    </location>
</feature>
<proteinExistence type="predicted"/>
<dbReference type="EMBL" id="AJYB01000096">
    <property type="protein sequence ID" value="EIM05054.1"/>
    <property type="molecule type" value="Genomic_DNA"/>
</dbReference>
<reference evidence="3 4" key="1">
    <citation type="journal article" date="2012" name="J. Bacteriol.">
        <title>Genome Sequence of the Antarctic Psychrophile Bacterium Planococcus antarcticus DSM 14505.</title>
        <authorList>
            <person name="Margolles A."/>
            <person name="Gueimonde M."/>
            <person name="Sanchez B."/>
        </authorList>
    </citation>
    <scope>NUCLEOTIDE SEQUENCE [LARGE SCALE GENOMIC DNA]</scope>
    <source>
        <strain evidence="3 4">DSM 14505</strain>
    </source>
</reference>
<evidence type="ECO:0000259" key="2">
    <source>
        <dbReference type="Pfam" id="PF11181"/>
    </source>
</evidence>
<protein>
    <recommendedName>
        <fullName evidence="2">General stress protein 17M-like domain-containing protein</fullName>
    </recommendedName>
</protein>
<name>A0AA87LR58_9BACL</name>
<feature type="domain" description="General stress protein 17M-like" evidence="2">
    <location>
        <begin position="7"/>
        <end position="95"/>
    </location>
</feature>
<evidence type="ECO:0000313" key="4">
    <source>
        <dbReference type="Proteomes" id="UP000004725"/>
    </source>
</evidence>
<comment type="caution">
    <text evidence="3">The sequence shown here is derived from an EMBL/GenBank/DDBJ whole genome shotgun (WGS) entry which is preliminary data.</text>
</comment>
<dbReference type="InterPro" id="IPR025889">
    <property type="entry name" value="GSP17M-like_dom"/>
</dbReference>
<dbReference type="AlphaFoldDB" id="A0AA87LR58"/>
<dbReference type="RefSeq" id="WP_006831565.1">
    <property type="nucleotide sequence ID" value="NZ_AJYB01000096.1"/>
</dbReference>
<dbReference type="Proteomes" id="UP000004725">
    <property type="component" value="Unassembled WGS sequence"/>
</dbReference>
<gene>
    <name evidence="3" type="ORF">A1A1_18142</name>
</gene>
<organism evidence="3 4">
    <name type="scientific">Planococcus antarcticus DSM 14505</name>
    <dbReference type="NCBI Taxonomy" id="1185653"/>
    <lineage>
        <taxon>Bacteria</taxon>
        <taxon>Bacillati</taxon>
        <taxon>Bacillota</taxon>
        <taxon>Bacilli</taxon>
        <taxon>Bacillales</taxon>
        <taxon>Caryophanaceae</taxon>
        <taxon>Planococcus</taxon>
    </lineage>
</organism>
<feature type="compositionally biased region" description="Basic and acidic residues" evidence="1">
    <location>
        <begin position="175"/>
        <end position="190"/>
    </location>
</feature>
<dbReference type="Pfam" id="PF11181">
    <property type="entry name" value="YflT"/>
    <property type="match status" value="1"/>
</dbReference>
<evidence type="ECO:0000313" key="3">
    <source>
        <dbReference type="EMBL" id="EIM05054.1"/>
    </source>
</evidence>